<feature type="domain" description="HTH marR-type" evidence="3">
    <location>
        <begin position="78"/>
        <end position="128"/>
    </location>
</feature>
<feature type="coiled-coil region" evidence="1">
    <location>
        <begin position="37"/>
        <end position="64"/>
    </location>
</feature>
<dbReference type="Gene3D" id="1.10.10.10">
    <property type="entry name" value="Winged helix-like DNA-binding domain superfamily/Winged helix DNA-binding domain"/>
    <property type="match status" value="1"/>
</dbReference>
<dbReference type="Proteomes" id="UP000244066">
    <property type="component" value="Unassembled WGS sequence"/>
</dbReference>
<gene>
    <name evidence="4" type="ORF">B9J98_02910</name>
</gene>
<dbReference type="GO" id="GO:0003700">
    <property type="term" value="F:DNA-binding transcription factor activity"/>
    <property type="evidence" value="ECO:0007669"/>
    <property type="project" value="InterPro"/>
</dbReference>
<sequence>MDTLTLVSVMLFVTQATVFNILLRRAYQRTAPNPGSYDSVTTELAKIREALNRIENRLSTLDDATNAPERVAVEEDFNQTFYRVLELLRTYGPSSSSELSAKLNRSREHVSRILKNLYVRGLVTRTGKPFKYRVTDKGLSFLENGAGSGNP</sequence>
<keyword evidence="2" id="KW-1133">Transmembrane helix</keyword>
<dbReference type="SUPFAM" id="SSF46785">
    <property type="entry name" value="Winged helix' DNA-binding domain"/>
    <property type="match status" value="1"/>
</dbReference>
<evidence type="ECO:0000256" key="1">
    <source>
        <dbReference type="SAM" id="Coils"/>
    </source>
</evidence>
<accession>A0A2R7Y681</accession>
<dbReference type="InterPro" id="IPR036390">
    <property type="entry name" value="WH_DNA-bd_sf"/>
</dbReference>
<dbReference type="Pfam" id="PF01047">
    <property type="entry name" value="MarR"/>
    <property type="match status" value="1"/>
</dbReference>
<organism evidence="4 5">
    <name type="scientific">Candidatus Terraquivivens tikiterensis</name>
    <dbReference type="NCBI Taxonomy" id="1980982"/>
    <lineage>
        <taxon>Archaea</taxon>
        <taxon>Nitrososphaerota</taxon>
        <taxon>Candidatus Wolframiiraptoraceae</taxon>
        <taxon>Candidatus Terraquivivens</taxon>
    </lineage>
</organism>
<protein>
    <recommendedName>
        <fullName evidence="3">HTH marR-type domain-containing protein</fullName>
    </recommendedName>
</protein>
<keyword evidence="2" id="KW-0472">Membrane</keyword>
<comment type="caution">
    <text evidence="4">The sequence shown here is derived from an EMBL/GenBank/DDBJ whole genome shotgun (WGS) entry which is preliminary data.</text>
</comment>
<evidence type="ECO:0000313" key="4">
    <source>
        <dbReference type="EMBL" id="PUA33036.1"/>
    </source>
</evidence>
<proteinExistence type="predicted"/>
<dbReference type="InterPro" id="IPR036388">
    <property type="entry name" value="WH-like_DNA-bd_sf"/>
</dbReference>
<dbReference type="AlphaFoldDB" id="A0A2R7Y681"/>
<evidence type="ECO:0000313" key="5">
    <source>
        <dbReference type="Proteomes" id="UP000244066"/>
    </source>
</evidence>
<dbReference type="EMBL" id="NDWU01000005">
    <property type="protein sequence ID" value="PUA33036.1"/>
    <property type="molecule type" value="Genomic_DNA"/>
</dbReference>
<evidence type="ECO:0000259" key="3">
    <source>
        <dbReference type="Pfam" id="PF01047"/>
    </source>
</evidence>
<feature type="transmembrane region" description="Helical" evidence="2">
    <location>
        <begin position="6"/>
        <end position="23"/>
    </location>
</feature>
<name>A0A2R7Y681_9ARCH</name>
<reference evidence="4 5" key="1">
    <citation type="submission" date="2017-04" db="EMBL/GenBank/DDBJ databases">
        <title>Draft Aigarchaeota genome from a New Zealand hot spring.</title>
        <authorList>
            <person name="Reysenbach A.-L."/>
            <person name="Donaho J.A."/>
            <person name="Gerhart J."/>
            <person name="Kelley J.F."/>
            <person name="Kouba K."/>
            <person name="Podar M."/>
            <person name="Stott M."/>
        </authorList>
    </citation>
    <scope>NUCLEOTIDE SEQUENCE [LARGE SCALE GENOMIC DNA]</scope>
    <source>
        <strain evidence="4">NZ13_MG1</strain>
    </source>
</reference>
<dbReference type="InterPro" id="IPR000835">
    <property type="entry name" value="HTH_MarR-typ"/>
</dbReference>
<evidence type="ECO:0000256" key="2">
    <source>
        <dbReference type="SAM" id="Phobius"/>
    </source>
</evidence>
<keyword evidence="1" id="KW-0175">Coiled coil</keyword>
<keyword evidence="2" id="KW-0812">Transmembrane</keyword>